<dbReference type="InterPro" id="IPR006076">
    <property type="entry name" value="FAD-dep_OxRdtase"/>
</dbReference>
<dbReference type="Gene3D" id="3.30.9.10">
    <property type="entry name" value="D-Amino Acid Oxidase, subunit A, domain 2"/>
    <property type="match status" value="1"/>
</dbReference>
<evidence type="ECO:0000259" key="2">
    <source>
        <dbReference type="Pfam" id="PF01266"/>
    </source>
</evidence>
<dbReference type="InterPro" id="IPR036188">
    <property type="entry name" value="FAD/NAD-bd_sf"/>
</dbReference>
<dbReference type="SUPFAM" id="SSF54373">
    <property type="entry name" value="FAD-linked reductases, C-terminal domain"/>
    <property type="match status" value="1"/>
</dbReference>
<dbReference type="Proteomes" id="UP000325684">
    <property type="component" value="Unassembled WGS sequence"/>
</dbReference>
<feature type="domain" description="FAD dependent oxidoreductase" evidence="2">
    <location>
        <begin position="4"/>
        <end position="341"/>
    </location>
</feature>
<sequence length="373" mass="40052">MQSDAIVIGAGTVGAAVAYGLARRGLSVLVLDGDDGDYRAARANFGLVWLQGKGMNMPAYQQLTRRSVDLWPEFDAELSALTGIDLQYEHDGGLAFCFGEDGFEQRRLHLQRLHNQLGSEDPDHEMLDRGTLEKLAPKVRFGADVSGASFGRRDGHANPLKLLAALHAGILRHGGVLRSHSAVDKIVPGTQGFTIEIQGGDRFSATRLVIAAGLGSATLAEQVGLHVPLRPQRGQVLVTERVDPLLPLPASGLRQTREGTLMIGATQEETGFNTTTTSEAAAHLGHKTVRLVPALAELTLVRHWAGLRVMTPDSYPVYVQSPTYPGAFVTLCHSGVTLASTHATVIPDAIIAGRLPSILDPFHHRRFDVPKAA</sequence>
<name>A0A5N3PHL8_9HYPH</name>
<dbReference type="Pfam" id="PF01266">
    <property type="entry name" value="DAO"/>
    <property type="match status" value="1"/>
</dbReference>
<gene>
    <name evidence="3" type="ORF">FEZ63_03730</name>
</gene>
<evidence type="ECO:0000256" key="1">
    <source>
        <dbReference type="ARBA" id="ARBA00023002"/>
    </source>
</evidence>
<dbReference type="Gene3D" id="3.50.50.60">
    <property type="entry name" value="FAD/NAD(P)-binding domain"/>
    <property type="match status" value="1"/>
</dbReference>
<dbReference type="PANTHER" id="PTHR13847">
    <property type="entry name" value="SARCOSINE DEHYDROGENASE-RELATED"/>
    <property type="match status" value="1"/>
</dbReference>
<dbReference type="PANTHER" id="PTHR13847:SF287">
    <property type="entry name" value="FAD-DEPENDENT OXIDOREDUCTASE DOMAIN-CONTAINING PROTEIN 1"/>
    <property type="match status" value="1"/>
</dbReference>
<dbReference type="EMBL" id="VCMV01000003">
    <property type="protein sequence ID" value="KAB0269220.1"/>
    <property type="molecule type" value="Genomic_DNA"/>
</dbReference>
<dbReference type="RefSeq" id="WP_150942278.1">
    <property type="nucleotide sequence ID" value="NZ_VCMV01000003.1"/>
</dbReference>
<accession>A0A5N3PHL8</accession>
<dbReference type="OrthoDB" id="6949587at2"/>
<reference evidence="3 4" key="1">
    <citation type="journal article" date="2019" name="Microorganisms">
        <title>Genome Insights into the Novel Species Microvirga brassicacearum, a Rapeseed Endophyte with Biotechnological Potential.</title>
        <authorList>
            <person name="Jimenez-Gomez A."/>
            <person name="Saati-Santamaria Z."/>
            <person name="Igual J.M."/>
            <person name="Rivas R."/>
            <person name="Mateos P.F."/>
            <person name="Garcia-Fraile P."/>
        </authorList>
    </citation>
    <scope>NUCLEOTIDE SEQUENCE [LARGE SCALE GENOMIC DNA]</scope>
    <source>
        <strain evidence="3 4">CDVBN77</strain>
    </source>
</reference>
<keyword evidence="4" id="KW-1185">Reference proteome</keyword>
<evidence type="ECO:0000313" key="4">
    <source>
        <dbReference type="Proteomes" id="UP000325684"/>
    </source>
</evidence>
<comment type="caution">
    <text evidence="3">The sequence shown here is derived from an EMBL/GenBank/DDBJ whole genome shotgun (WGS) entry which is preliminary data.</text>
</comment>
<dbReference type="GO" id="GO:0016491">
    <property type="term" value="F:oxidoreductase activity"/>
    <property type="evidence" value="ECO:0007669"/>
    <property type="project" value="UniProtKB-KW"/>
</dbReference>
<keyword evidence="1" id="KW-0560">Oxidoreductase</keyword>
<dbReference type="GO" id="GO:0005737">
    <property type="term" value="C:cytoplasm"/>
    <property type="evidence" value="ECO:0007669"/>
    <property type="project" value="TreeGrafter"/>
</dbReference>
<dbReference type="SUPFAM" id="SSF51905">
    <property type="entry name" value="FAD/NAD(P)-binding domain"/>
    <property type="match status" value="1"/>
</dbReference>
<dbReference type="AlphaFoldDB" id="A0A5N3PHL8"/>
<organism evidence="3 4">
    <name type="scientific">Microvirga brassicacearum</name>
    <dbReference type="NCBI Taxonomy" id="2580413"/>
    <lineage>
        <taxon>Bacteria</taxon>
        <taxon>Pseudomonadati</taxon>
        <taxon>Pseudomonadota</taxon>
        <taxon>Alphaproteobacteria</taxon>
        <taxon>Hyphomicrobiales</taxon>
        <taxon>Methylobacteriaceae</taxon>
        <taxon>Microvirga</taxon>
    </lineage>
</organism>
<protein>
    <submittedName>
        <fullName evidence="3">FAD-binding oxidoreductase</fullName>
    </submittedName>
</protein>
<evidence type="ECO:0000313" key="3">
    <source>
        <dbReference type="EMBL" id="KAB0269220.1"/>
    </source>
</evidence>
<proteinExistence type="predicted"/>